<reference evidence="1" key="1">
    <citation type="submission" date="2021-03" db="EMBL/GenBank/DDBJ databases">
        <title>Comparative genomics and phylogenomic investigation of the class Geoglossomycetes provide insights into ecological specialization and systematics.</title>
        <authorList>
            <person name="Melie T."/>
            <person name="Pirro S."/>
            <person name="Miller A.N."/>
            <person name="Quandt A."/>
        </authorList>
    </citation>
    <scope>NUCLEOTIDE SEQUENCE</scope>
    <source>
        <strain evidence="1">CAQ_001_2017</strain>
    </source>
</reference>
<comment type="caution">
    <text evidence="1">The sequence shown here is derived from an EMBL/GenBank/DDBJ whole genome shotgun (WGS) entry which is preliminary data.</text>
</comment>
<name>A0A9P8IGH0_9PEZI</name>
<keyword evidence="2" id="KW-1185">Reference proteome</keyword>
<sequence>MDGHVGPSESYVRAREHIEVLMCYSDSTVAVLPEAYWEEDFVVEMSEGEWARLCLDLDLGNEALGQRLRYLTCSYNSLTSTLTIHSLPSPLFRYFSRFIQEGFLDTRLHIPKSETRARIIRASVNLKYLSFGGEYRGSKKTPDLAVSFRDVDGILKLKLVVQVGFSGGEGYSRLIEDTRMWLEGAGREVSTVVLVGVEESPSYQSPILDLEGEEIEQLELSRQRRINFNAEGDFGPLTYKGLVWVGQITSVFMEIWKKDSQTGSAVGGDRMHLLPPASPPQLEFALREFTTVSLDEDVSVVFDWDDFTRGLKESIVELAELRYHRAIKYLWRRRMDARD</sequence>
<gene>
    <name evidence="1" type="ORF">GP486_008163</name>
</gene>
<protein>
    <submittedName>
        <fullName evidence="1">Uncharacterized protein</fullName>
    </submittedName>
</protein>
<dbReference type="AlphaFoldDB" id="A0A9P8IGH0"/>
<accession>A0A9P8IGH0</accession>
<evidence type="ECO:0000313" key="1">
    <source>
        <dbReference type="EMBL" id="KAH0548107.1"/>
    </source>
</evidence>
<dbReference type="Proteomes" id="UP000750711">
    <property type="component" value="Unassembled WGS sequence"/>
</dbReference>
<dbReference type="EMBL" id="JAGHQM010002835">
    <property type="protein sequence ID" value="KAH0548107.1"/>
    <property type="molecule type" value="Genomic_DNA"/>
</dbReference>
<proteinExistence type="predicted"/>
<evidence type="ECO:0000313" key="2">
    <source>
        <dbReference type="Proteomes" id="UP000750711"/>
    </source>
</evidence>
<organism evidence="1 2">
    <name type="scientific">Trichoglossum hirsutum</name>
    <dbReference type="NCBI Taxonomy" id="265104"/>
    <lineage>
        <taxon>Eukaryota</taxon>
        <taxon>Fungi</taxon>
        <taxon>Dikarya</taxon>
        <taxon>Ascomycota</taxon>
        <taxon>Pezizomycotina</taxon>
        <taxon>Geoglossomycetes</taxon>
        <taxon>Geoglossales</taxon>
        <taxon>Geoglossaceae</taxon>
        <taxon>Trichoglossum</taxon>
    </lineage>
</organism>